<dbReference type="Pfam" id="PF16975">
    <property type="entry name" value="UPAR_LY6_2"/>
    <property type="match status" value="1"/>
</dbReference>
<keyword evidence="10" id="KW-1185">Reference proteome</keyword>
<dbReference type="GO" id="GO:0030548">
    <property type="term" value="F:acetylcholine receptor regulator activity"/>
    <property type="evidence" value="ECO:0007669"/>
    <property type="project" value="InterPro"/>
</dbReference>
<evidence type="ECO:0000256" key="6">
    <source>
        <dbReference type="ARBA" id="ARBA00023157"/>
    </source>
</evidence>
<dbReference type="Gene3D" id="2.10.60.10">
    <property type="entry name" value="CD59"/>
    <property type="match status" value="1"/>
</dbReference>
<protein>
    <submittedName>
        <fullName evidence="9">Uncharacterized protein</fullName>
    </submittedName>
</protein>
<reference evidence="9" key="1">
    <citation type="submission" date="2022-03" db="EMBL/GenBank/DDBJ databases">
        <authorList>
            <person name="Martin C."/>
        </authorList>
    </citation>
    <scope>NUCLEOTIDE SEQUENCE</scope>
</reference>
<organism evidence="9 10">
    <name type="scientific">Owenia fusiformis</name>
    <name type="common">Polychaete worm</name>
    <dbReference type="NCBI Taxonomy" id="6347"/>
    <lineage>
        <taxon>Eukaryota</taxon>
        <taxon>Metazoa</taxon>
        <taxon>Spiralia</taxon>
        <taxon>Lophotrochozoa</taxon>
        <taxon>Annelida</taxon>
        <taxon>Polychaeta</taxon>
        <taxon>Sedentaria</taxon>
        <taxon>Canalipalpata</taxon>
        <taxon>Sabellida</taxon>
        <taxon>Oweniida</taxon>
        <taxon>Oweniidae</taxon>
        <taxon>Owenia</taxon>
    </lineage>
</organism>
<keyword evidence="7" id="KW-0325">Glycoprotein</keyword>
<keyword evidence="4" id="KW-0732">Signal</keyword>
<gene>
    <name evidence="9" type="ORF">OFUS_LOCUS14642</name>
</gene>
<evidence type="ECO:0000256" key="5">
    <source>
        <dbReference type="ARBA" id="ARBA00023136"/>
    </source>
</evidence>
<evidence type="ECO:0000256" key="4">
    <source>
        <dbReference type="ARBA" id="ARBA00022729"/>
    </source>
</evidence>
<accession>A0A8J1TS30</accession>
<evidence type="ECO:0000313" key="10">
    <source>
        <dbReference type="Proteomes" id="UP000749559"/>
    </source>
</evidence>
<sequence>MGCTVRRCGGYMEICYVLLGALCWMQIARAYVVNDPEASQEIDSITCWTCPEKANNHACNRWAPDVPCHKNHTVCHTHHRYDSLRHKTISVTKTCARASECTHNTAGCTETDVVGIYDCISCCNKAYCNRAIPSNHSEALRLTVLSGSDNLKLSKHIVWIISIVYIIRYIFRTDL</sequence>
<dbReference type="OrthoDB" id="6149028at2759"/>
<dbReference type="PANTHER" id="PTHR31171:SF3">
    <property type="entry name" value="LY6_PLAUR DOMAIN-CONTAINING PROTEIN 6B"/>
    <property type="match status" value="1"/>
</dbReference>
<keyword evidence="3" id="KW-0336">GPI-anchor</keyword>
<proteinExistence type="predicted"/>
<name>A0A8J1TS30_OWEFU</name>
<evidence type="ECO:0000256" key="1">
    <source>
        <dbReference type="ARBA" id="ARBA00004609"/>
    </source>
</evidence>
<dbReference type="Proteomes" id="UP000749559">
    <property type="component" value="Unassembled WGS sequence"/>
</dbReference>
<dbReference type="AlphaFoldDB" id="A0A8J1TS30"/>
<dbReference type="GO" id="GO:0098552">
    <property type="term" value="C:side of membrane"/>
    <property type="evidence" value="ECO:0007669"/>
    <property type="project" value="UniProtKB-KW"/>
</dbReference>
<dbReference type="EMBL" id="CAIIXF020000007">
    <property type="protein sequence ID" value="CAH1789247.1"/>
    <property type="molecule type" value="Genomic_DNA"/>
</dbReference>
<keyword evidence="2" id="KW-1003">Cell membrane</keyword>
<dbReference type="SUPFAM" id="SSF57302">
    <property type="entry name" value="Snake toxin-like"/>
    <property type="match status" value="1"/>
</dbReference>
<dbReference type="PANTHER" id="PTHR31171">
    <property type="entry name" value="LY6/PLAUR DOMAIN-CONTAINING PROTEIN 6"/>
    <property type="match status" value="1"/>
</dbReference>
<comment type="subcellular location">
    <subcellularLocation>
        <location evidence="1">Cell membrane</location>
        <topology evidence="1">Lipid-anchor</topology>
        <topology evidence="1">GPI-anchor</topology>
    </subcellularLocation>
</comment>
<evidence type="ECO:0000256" key="3">
    <source>
        <dbReference type="ARBA" id="ARBA00022622"/>
    </source>
</evidence>
<keyword evidence="6" id="KW-1015">Disulfide bond</keyword>
<keyword evidence="5" id="KW-0472">Membrane</keyword>
<evidence type="ECO:0000313" key="9">
    <source>
        <dbReference type="EMBL" id="CAH1789247.1"/>
    </source>
</evidence>
<evidence type="ECO:0000256" key="2">
    <source>
        <dbReference type="ARBA" id="ARBA00022475"/>
    </source>
</evidence>
<dbReference type="InterPro" id="IPR039457">
    <property type="entry name" value="LYPD6-like"/>
</dbReference>
<comment type="caution">
    <text evidence="9">The sequence shown here is derived from an EMBL/GenBank/DDBJ whole genome shotgun (WGS) entry which is preliminary data.</text>
</comment>
<evidence type="ECO:0000256" key="8">
    <source>
        <dbReference type="ARBA" id="ARBA00023288"/>
    </source>
</evidence>
<dbReference type="GO" id="GO:0005886">
    <property type="term" value="C:plasma membrane"/>
    <property type="evidence" value="ECO:0007669"/>
    <property type="project" value="UniProtKB-SubCell"/>
</dbReference>
<evidence type="ECO:0000256" key="7">
    <source>
        <dbReference type="ARBA" id="ARBA00023180"/>
    </source>
</evidence>
<keyword evidence="8" id="KW-0449">Lipoprotein</keyword>
<dbReference type="InterPro" id="IPR045860">
    <property type="entry name" value="Snake_toxin-like_sf"/>
</dbReference>